<evidence type="ECO:0000313" key="2">
    <source>
        <dbReference type="EMBL" id="TQL88219.1"/>
    </source>
</evidence>
<dbReference type="SUPFAM" id="SSF51126">
    <property type="entry name" value="Pectin lyase-like"/>
    <property type="match status" value="1"/>
</dbReference>
<name>A0A543BTR6_9ACTN</name>
<feature type="signal peptide" evidence="1">
    <location>
        <begin position="1"/>
        <end position="30"/>
    </location>
</feature>
<accession>A0A543BTR6</accession>
<keyword evidence="1" id="KW-0732">Signal</keyword>
<gene>
    <name evidence="2" type="ORF">FB559_8838</name>
</gene>
<proteinExistence type="predicted"/>
<feature type="chain" id="PRO_5021855665" description="Outer membrane repeat protein" evidence="1">
    <location>
        <begin position="31"/>
        <end position="309"/>
    </location>
</feature>
<dbReference type="OrthoDB" id="3403180at2"/>
<protein>
    <recommendedName>
        <fullName evidence="4">Outer membrane repeat protein</fullName>
    </recommendedName>
</protein>
<sequence>MGSVIKVAGSVAAAALLQAGVAVSPSTALAAPVTFVPCSTPALISAVNAANLAGSGVLRLASFCDYALTSAAGSGRGPDGLPVIHGNIVLAGGRFTRISRPPSAPRFRIIEVQAGAVLGVRNLAISGGEADGTIPGNDTGGGILNSRGNVALIHAWITNNMADSGAGVSNDSGRVLVSHSLIRDNTTRNGGGGGGFYNDGSLLVAKSFVTGNHANTNGGGVYNGQGGRTELSRSVFDDNSAGAGGGGVYNATDGRLVAIHSMIKHNSAAGGGGISNAGIPNRVALIASLVEGNVPNNCVPLNTVAGCFN</sequence>
<dbReference type="AlphaFoldDB" id="A0A543BTR6"/>
<dbReference type="Proteomes" id="UP000316096">
    <property type="component" value="Unassembled WGS sequence"/>
</dbReference>
<keyword evidence="3" id="KW-1185">Reference proteome</keyword>
<evidence type="ECO:0000256" key="1">
    <source>
        <dbReference type="SAM" id="SignalP"/>
    </source>
</evidence>
<reference evidence="2 3" key="1">
    <citation type="submission" date="2019-06" db="EMBL/GenBank/DDBJ databases">
        <title>Sequencing the genomes of 1000 actinobacteria strains.</title>
        <authorList>
            <person name="Klenk H.-P."/>
        </authorList>
    </citation>
    <scope>NUCLEOTIDE SEQUENCE [LARGE SCALE GENOMIC DNA]</scope>
    <source>
        <strain evidence="2 3">DSM 102200</strain>
    </source>
</reference>
<comment type="caution">
    <text evidence="2">The sequence shown here is derived from an EMBL/GenBank/DDBJ whole genome shotgun (WGS) entry which is preliminary data.</text>
</comment>
<evidence type="ECO:0000313" key="3">
    <source>
        <dbReference type="Proteomes" id="UP000316096"/>
    </source>
</evidence>
<organism evidence="2 3">
    <name type="scientific">Actinoallomurus bryophytorum</name>
    <dbReference type="NCBI Taxonomy" id="1490222"/>
    <lineage>
        <taxon>Bacteria</taxon>
        <taxon>Bacillati</taxon>
        <taxon>Actinomycetota</taxon>
        <taxon>Actinomycetes</taxon>
        <taxon>Streptosporangiales</taxon>
        <taxon>Thermomonosporaceae</taxon>
        <taxon>Actinoallomurus</taxon>
    </lineage>
</organism>
<dbReference type="InterPro" id="IPR011050">
    <property type="entry name" value="Pectin_lyase_fold/virulence"/>
</dbReference>
<evidence type="ECO:0008006" key="4">
    <source>
        <dbReference type="Google" id="ProtNLM"/>
    </source>
</evidence>
<dbReference type="RefSeq" id="WP_141964082.1">
    <property type="nucleotide sequence ID" value="NZ_VFOZ01000003.1"/>
</dbReference>
<dbReference type="EMBL" id="VFOZ01000003">
    <property type="protein sequence ID" value="TQL88219.1"/>
    <property type="molecule type" value="Genomic_DNA"/>
</dbReference>